<keyword evidence="13" id="KW-0472">Membrane</keyword>
<dbReference type="InterPro" id="IPR003660">
    <property type="entry name" value="HAMP_dom"/>
</dbReference>
<dbReference type="Proteomes" id="UP000260991">
    <property type="component" value="Unassembled WGS sequence"/>
</dbReference>
<comment type="caution">
    <text evidence="16">The sequence shown here is derived from an EMBL/GenBank/DDBJ whole genome shotgun (WGS) entry which is preliminary data.</text>
</comment>
<dbReference type="EMBL" id="QVER01000002">
    <property type="protein sequence ID" value="RGB93163.1"/>
    <property type="molecule type" value="Genomic_DNA"/>
</dbReference>
<dbReference type="PROSITE" id="PS50109">
    <property type="entry name" value="HIS_KIN"/>
    <property type="match status" value="1"/>
</dbReference>
<evidence type="ECO:0000256" key="6">
    <source>
        <dbReference type="ARBA" id="ARBA00022679"/>
    </source>
</evidence>
<evidence type="ECO:0000256" key="2">
    <source>
        <dbReference type="ARBA" id="ARBA00004651"/>
    </source>
</evidence>
<dbReference type="PANTHER" id="PTHR45528">
    <property type="entry name" value="SENSOR HISTIDINE KINASE CPXA"/>
    <property type="match status" value="1"/>
</dbReference>
<comment type="catalytic activity">
    <reaction evidence="1">
        <text>ATP + protein L-histidine = ADP + protein N-phospho-L-histidine.</text>
        <dbReference type="EC" id="2.7.13.3"/>
    </reaction>
</comment>
<dbReference type="InterPro" id="IPR003661">
    <property type="entry name" value="HisK_dim/P_dom"/>
</dbReference>
<accession>A0A3E2UAF1</accession>
<dbReference type="SMART" id="SM00304">
    <property type="entry name" value="HAMP"/>
    <property type="match status" value="1"/>
</dbReference>
<dbReference type="Gene3D" id="1.10.287.130">
    <property type="match status" value="1"/>
</dbReference>
<evidence type="ECO:0000259" key="15">
    <source>
        <dbReference type="PROSITE" id="PS50885"/>
    </source>
</evidence>
<comment type="subcellular location">
    <subcellularLocation>
        <location evidence="2">Cell membrane</location>
        <topology evidence="2">Multi-pass membrane protein</topology>
    </subcellularLocation>
</comment>
<dbReference type="AlphaFoldDB" id="A0A3E2UAF1"/>
<dbReference type="SMART" id="SM00388">
    <property type="entry name" value="HisKA"/>
    <property type="match status" value="1"/>
</dbReference>
<dbReference type="EC" id="2.7.13.3" evidence="3"/>
<keyword evidence="12" id="KW-0902">Two-component regulatory system</keyword>
<protein>
    <recommendedName>
        <fullName evidence="3">histidine kinase</fullName>
        <ecNumber evidence="3">2.7.13.3</ecNumber>
    </recommendedName>
</protein>
<feature type="domain" description="HAMP" evidence="15">
    <location>
        <begin position="182"/>
        <end position="234"/>
    </location>
</feature>
<organism evidence="16 17">
    <name type="scientific">Faecalibacterium prausnitzii</name>
    <dbReference type="NCBI Taxonomy" id="853"/>
    <lineage>
        <taxon>Bacteria</taxon>
        <taxon>Bacillati</taxon>
        <taxon>Bacillota</taxon>
        <taxon>Clostridia</taxon>
        <taxon>Eubacteriales</taxon>
        <taxon>Oscillospiraceae</taxon>
        <taxon>Faecalibacterium</taxon>
    </lineage>
</organism>
<evidence type="ECO:0000256" key="9">
    <source>
        <dbReference type="ARBA" id="ARBA00022777"/>
    </source>
</evidence>
<keyword evidence="8" id="KW-0547">Nucleotide-binding</keyword>
<keyword evidence="4" id="KW-1003">Cell membrane</keyword>
<name>A0A3E2UAF1_9FIRM</name>
<gene>
    <name evidence="16" type="ORF">DWZ46_02135</name>
</gene>
<dbReference type="SUPFAM" id="SSF47384">
    <property type="entry name" value="Homodimeric domain of signal transducing histidine kinase"/>
    <property type="match status" value="1"/>
</dbReference>
<dbReference type="Pfam" id="PF00672">
    <property type="entry name" value="HAMP"/>
    <property type="match status" value="1"/>
</dbReference>
<evidence type="ECO:0000256" key="13">
    <source>
        <dbReference type="ARBA" id="ARBA00023136"/>
    </source>
</evidence>
<keyword evidence="11" id="KW-1133">Transmembrane helix</keyword>
<evidence type="ECO:0000256" key="1">
    <source>
        <dbReference type="ARBA" id="ARBA00000085"/>
    </source>
</evidence>
<dbReference type="Gene3D" id="3.30.565.10">
    <property type="entry name" value="Histidine kinase-like ATPase, C-terminal domain"/>
    <property type="match status" value="1"/>
</dbReference>
<keyword evidence="6" id="KW-0808">Transferase</keyword>
<keyword evidence="9" id="KW-0418">Kinase</keyword>
<keyword evidence="7" id="KW-0812">Transmembrane</keyword>
<evidence type="ECO:0000256" key="11">
    <source>
        <dbReference type="ARBA" id="ARBA00022989"/>
    </source>
</evidence>
<keyword evidence="10" id="KW-0067">ATP-binding</keyword>
<evidence type="ECO:0000256" key="3">
    <source>
        <dbReference type="ARBA" id="ARBA00012438"/>
    </source>
</evidence>
<dbReference type="CDD" id="cd06225">
    <property type="entry name" value="HAMP"/>
    <property type="match status" value="1"/>
</dbReference>
<dbReference type="InterPro" id="IPR036097">
    <property type="entry name" value="HisK_dim/P_sf"/>
</dbReference>
<dbReference type="Pfam" id="PF00512">
    <property type="entry name" value="HisKA"/>
    <property type="match status" value="1"/>
</dbReference>
<feature type="domain" description="Histidine kinase" evidence="14">
    <location>
        <begin position="249"/>
        <end position="447"/>
    </location>
</feature>
<reference evidence="16 17" key="1">
    <citation type="submission" date="2018-08" db="EMBL/GenBank/DDBJ databases">
        <title>A genome reference for cultivated species of the human gut microbiota.</title>
        <authorList>
            <person name="Zou Y."/>
            <person name="Xue W."/>
            <person name="Luo G."/>
        </authorList>
    </citation>
    <scope>NUCLEOTIDE SEQUENCE [LARGE SCALE GENOMIC DNA]</scope>
    <source>
        <strain evidence="16 17">AF32-8AC</strain>
    </source>
</reference>
<evidence type="ECO:0000256" key="5">
    <source>
        <dbReference type="ARBA" id="ARBA00022553"/>
    </source>
</evidence>
<evidence type="ECO:0000256" key="7">
    <source>
        <dbReference type="ARBA" id="ARBA00022692"/>
    </source>
</evidence>
<evidence type="ECO:0000256" key="8">
    <source>
        <dbReference type="ARBA" id="ARBA00022741"/>
    </source>
</evidence>
<dbReference type="InterPro" id="IPR050398">
    <property type="entry name" value="HssS/ArlS-like"/>
</dbReference>
<dbReference type="GO" id="GO:0005886">
    <property type="term" value="C:plasma membrane"/>
    <property type="evidence" value="ECO:0007669"/>
    <property type="project" value="UniProtKB-SubCell"/>
</dbReference>
<sequence>MAMATPEKHGLAKQFTRLIVLSGLASFLLLGFLQVVLNKGLRLYFDQPEVQQQASQRQVDELQTYIDENKLSSTDIKKLTDWTRSHRYNLLELYRDQKLIYSSYAPRRYYKNDDPEAPELTDSHKHGPFYDWSPVYTLNFSDGEITALLYYNGFDACYSTGRDLLFVLCLASFPLFFLWGSRGIVKYIVQLSEEIQAMEGGDLDHPITVQGSDELTTLASSLDSMRLTLRQQHEDEAAAAAKVKNLITEMSHDLRTPLTTLLLYTEILRHRKYETTAQAEDYLAKIDTKARQLKQLSDNLFEYALVTRDTVAVLDPPTRFSQIFEEPLTEMVGELQERGFACALELGEEDDTLTVKEQYVRRILDNITSNLLKYVDPAQDISVRFVKENGKAGLAFENAVLPGQHRTDSTKVGLTSIETMMEKMHAVCRIEQSGERFCITLLFPIALSVTPQA</sequence>
<keyword evidence="5" id="KW-0597">Phosphoprotein</keyword>
<proteinExistence type="predicted"/>
<evidence type="ECO:0000313" key="17">
    <source>
        <dbReference type="Proteomes" id="UP000260991"/>
    </source>
</evidence>
<dbReference type="PANTHER" id="PTHR45528:SF1">
    <property type="entry name" value="SENSOR HISTIDINE KINASE CPXA"/>
    <property type="match status" value="1"/>
</dbReference>
<dbReference type="PROSITE" id="PS50885">
    <property type="entry name" value="HAMP"/>
    <property type="match status" value="1"/>
</dbReference>
<dbReference type="InterPro" id="IPR005467">
    <property type="entry name" value="His_kinase_dom"/>
</dbReference>
<evidence type="ECO:0000259" key="14">
    <source>
        <dbReference type="PROSITE" id="PS50109"/>
    </source>
</evidence>
<evidence type="ECO:0000313" key="16">
    <source>
        <dbReference type="EMBL" id="RGB93163.1"/>
    </source>
</evidence>
<dbReference type="SUPFAM" id="SSF158472">
    <property type="entry name" value="HAMP domain-like"/>
    <property type="match status" value="1"/>
</dbReference>
<evidence type="ECO:0000256" key="10">
    <source>
        <dbReference type="ARBA" id="ARBA00022840"/>
    </source>
</evidence>
<evidence type="ECO:0000256" key="12">
    <source>
        <dbReference type="ARBA" id="ARBA00023012"/>
    </source>
</evidence>
<evidence type="ECO:0000256" key="4">
    <source>
        <dbReference type="ARBA" id="ARBA00022475"/>
    </source>
</evidence>
<dbReference type="InterPro" id="IPR036890">
    <property type="entry name" value="HATPase_C_sf"/>
</dbReference>
<dbReference type="GO" id="GO:0000155">
    <property type="term" value="F:phosphorelay sensor kinase activity"/>
    <property type="evidence" value="ECO:0007669"/>
    <property type="project" value="InterPro"/>
</dbReference>
<dbReference type="Gene3D" id="6.10.340.10">
    <property type="match status" value="1"/>
</dbReference>
<dbReference type="GO" id="GO:0005524">
    <property type="term" value="F:ATP binding"/>
    <property type="evidence" value="ECO:0007669"/>
    <property type="project" value="UniProtKB-KW"/>
</dbReference>